<dbReference type="InterPro" id="IPR023292">
    <property type="entry name" value="NTP_PyroPHydrolase-like_dom_sf"/>
</dbReference>
<organism evidence="1 2">
    <name type="scientific">Sphingobacterium lactis</name>
    <dbReference type="NCBI Taxonomy" id="797291"/>
    <lineage>
        <taxon>Bacteria</taxon>
        <taxon>Pseudomonadati</taxon>
        <taxon>Bacteroidota</taxon>
        <taxon>Sphingobacteriia</taxon>
        <taxon>Sphingobacteriales</taxon>
        <taxon>Sphingobacteriaceae</taxon>
        <taxon>Sphingobacterium</taxon>
    </lineage>
</organism>
<accession>A0A1H6CFL0</accession>
<dbReference type="EMBL" id="FNUT01000015">
    <property type="protein sequence ID" value="SEG71116.1"/>
    <property type="molecule type" value="Genomic_DNA"/>
</dbReference>
<dbReference type="Pfam" id="PF01503">
    <property type="entry name" value="PRA-PH"/>
    <property type="match status" value="1"/>
</dbReference>
<dbReference type="OrthoDB" id="9795188at2"/>
<name>A0A1H6CFL0_9SPHI</name>
<dbReference type="InterPro" id="IPR021130">
    <property type="entry name" value="PRib-ATP_PPHydrolase-like"/>
</dbReference>
<dbReference type="RefSeq" id="WP_103907710.1">
    <property type="nucleotide sequence ID" value="NZ_CP049246.1"/>
</dbReference>
<dbReference type="AlphaFoldDB" id="A0A1H6CFL0"/>
<keyword evidence="1" id="KW-0378">Hydrolase</keyword>
<dbReference type="Gene3D" id="1.10.3420.10">
    <property type="entry name" value="putative ntp pyrophosphohydrolase like domain"/>
    <property type="match status" value="1"/>
</dbReference>
<gene>
    <name evidence="1" type="ORF">SAMN05421877_1152</name>
</gene>
<dbReference type="Proteomes" id="UP000236731">
    <property type="component" value="Unassembled WGS sequence"/>
</dbReference>
<dbReference type="GO" id="GO:0016787">
    <property type="term" value="F:hydrolase activity"/>
    <property type="evidence" value="ECO:0007669"/>
    <property type="project" value="UniProtKB-KW"/>
</dbReference>
<evidence type="ECO:0000313" key="2">
    <source>
        <dbReference type="Proteomes" id="UP000236731"/>
    </source>
</evidence>
<proteinExistence type="predicted"/>
<reference evidence="2" key="1">
    <citation type="submission" date="2016-10" db="EMBL/GenBank/DDBJ databases">
        <authorList>
            <person name="Varghese N."/>
            <person name="Submissions S."/>
        </authorList>
    </citation>
    <scope>NUCLEOTIDE SEQUENCE [LARGE SCALE GENOMIC DNA]</scope>
    <source>
        <strain evidence="2">DSM 22361</strain>
    </source>
</reference>
<protein>
    <submittedName>
        <fullName evidence="1">Predicted phosphohydrolase, Cof family, HAD superfamily</fullName>
    </submittedName>
</protein>
<evidence type="ECO:0000313" key="1">
    <source>
        <dbReference type="EMBL" id="SEG71116.1"/>
    </source>
</evidence>
<keyword evidence="2" id="KW-1185">Reference proteome</keyword>
<sequence>MTDPKCLTSVAEFHTTFQHPILDQPTIPSEARCKLRVSLIAEELKELEEAIADKDLVEIADALCDIQYVLSGAILEFGLKDKFNDLFNEVQRSNMSKACKNEQEAIDTQAHYLEKGVESYYKEIDGKFLVFRKGDDKTLKSIYYSPADLKSIVEK</sequence>
<dbReference type="InterPro" id="IPR033653">
    <property type="entry name" value="NTP-PPase_DR2231-like"/>
</dbReference>
<dbReference type="CDD" id="cd11530">
    <property type="entry name" value="NTP-PPase_DR2231_like"/>
    <property type="match status" value="1"/>
</dbReference>